<dbReference type="InterPro" id="IPR016032">
    <property type="entry name" value="Sig_transdc_resp-reg_C-effctor"/>
</dbReference>
<dbReference type="GO" id="GO:0003677">
    <property type="term" value="F:DNA binding"/>
    <property type="evidence" value="ECO:0007669"/>
    <property type="project" value="UniProtKB-KW"/>
</dbReference>
<evidence type="ECO:0000256" key="3">
    <source>
        <dbReference type="ARBA" id="ARBA00023163"/>
    </source>
</evidence>
<protein>
    <submittedName>
        <fullName evidence="6">DNA-binding CsgD family transcriptional regulator</fullName>
    </submittedName>
</protein>
<dbReference type="PANTHER" id="PTHR44688">
    <property type="entry name" value="DNA-BINDING TRANSCRIPTIONAL ACTIVATOR DEVR_DOSR"/>
    <property type="match status" value="1"/>
</dbReference>
<feature type="domain" description="HTH luxR-type" evidence="5">
    <location>
        <begin position="823"/>
        <end position="888"/>
    </location>
</feature>
<evidence type="ECO:0000256" key="4">
    <source>
        <dbReference type="SAM" id="MobiDB-lite"/>
    </source>
</evidence>
<evidence type="ECO:0000313" key="6">
    <source>
        <dbReference type="EMBL" id="MDQ1025051.1"/>
    </source>
</evidence>
<keyword evidence="1" id="KW-0805">Transcription regulation</keyword>
<feature type="compositionally biased region" description="Low complexity" evidence="4">
    <location>
        <begin position="451"/>
        <end position="465"/>
    </location>
</feature>
<organism evidence="6 7">
    <name type="scientific">Streptomyces umbrinus</name>
    <dbReference type="NCBI Taxonomy" id="67370"/>
    <lineage>
        <taxon>Bacteria</taxon>
        <taxon>Bacillati</taxon>
        <taxon>Actinomycetota</taxon>
        <taxon>Actinomycetes</taxon>
        <taxon>Kitasatosporales</taxon>
        <taxon>Streptomycetaceae</taxon>
        <taxon>Streptomyces</taxon>
        <taxon>Streptomyces phaeochromogenes group</taxon>
    </lineage>
</organism>
<reference evidence="6 7" key="1">
    <citation type="submission" date="2023-07" db="EMBL/GenBank/DDBJ databases">
        <title>Comparative genomics of wheat-associated soil bacteria to identify genetic determinants of phenazine resistance.</title>
        <authorList>
            <person name="Mouncey N."/>
        </authorList>
    </citation>
    <scope>NUCLEOTIDE SEQUENCE [LARGE SCALE GENOMIC DNA]</scope>
    <source>
        <strain evidence="6 7">V2I4</strain>
    </source>
</reference>
<dbReference type="Gene3D" id="1.10.10.10">
    <property type="entry name" value="Winged helix-like DNA-binding domain superfamily/Winged helix DNA-binding domain"/>
    <property type="match status" value="1"/>
</dbReference>
<evidence type="ECO:0000256" key="2">
    <source>
        <dbReference type="ARBA" id="ARBA00023125"/>
    </source>
</evidence>
<dbReference type="PANTHER" id="PTHR44688:SF16">
    <property type="entry name" value="DNA-BINDING TRANSCRIPTIONAL ACTIVATOR DEVR_DOSR"/>
    <property type="match status" value="1"/>
</dbReference>
<dbReference type="SUPFAM" id="SSF46894">
    <property type="entry name" value="C-terminal effector domain of the bipartite response regulators"/>
    <property type="match status" value="1"/>
</dbReference>
<dbReference type="Proteomes" id="UP001230328">
    <property type="component" value="Unassembled WGS sequence"/>
</dbReference>
<name>A0ABU0SNA6_9ACTN</name>
<keyword evidence="7" id="KW-1185">Reference proteome</keyword>
<dbReference type="SMART" id="SM00421">
    <property type="entry name" value="HTH_LUXR"/>
    <property type="match status" value="1"/>
</dbReference>
<accession>A0ABU0SNA6</accession>
<feature type="region of interest" description="Disordered" evidence="4">
    <location>
        <begin position="442"/>
        <end position="495"/>
    </location>
</feature>
<evidence type="ECO:0000256" key="1">
    <source>
        <dbReference type="ARBA" id="ARBA00023015"/>
    </source>
</evidence>
<dbReference type="CDD" id="cd06170">
    <property type="entry name" value="LuxR_C_like"/>
    <property type="match status" value="1"/>
</dbReference>
<dbReference type="Pfam" id="PF00196">
    <property type="entry name" value="GerE"/>
    <property type="match status" value="1"/>
</dbReference>
<keyword evidence="2 6" id="KW-0238">DNA-binding</keyword>
<gene>
    <name evidence="6" type="ORF">QF035_002633</name>
</gene>
<dbReference type="SUPFAM" id="SSF48452">
    <property type="entry name" value="TPR-like"/>
    <property type="match status" value="1"/>
</dbReference>
<dbReference type="InterPro" id="IPR036388">
    <property type="entry name" value="WH-like_DNA-bd_sf"/>
</dbReference>
<dbReference type="RefSeq" id="WP_307520360.1">
    <property type="nucleotide sequence ID" value="NZ_JAUSZI010000002.1"/>
</dbReference>
<proteinExistence type="predicted"/>
<dbReference type="EMBL" id="JAUSZI010000002">
    <property type="protein sequence ID" value="MDQ1025051.1"/>
    <property type="molecule type" value="Genomic_DNA"/>
</dbReference>
<comment type="caution">
    <text evidence="6">The sequence shown here is derived from an EMBL/GenBank/DDBJ whole genome shotgun (WGS) entry which is preliminary data.</text>
</comment>
<evidence type="ECO:0000259" key="5">
    <source>
        <dbReference type="PROSITE" id="PS50043"/>
    </source>
</evidence>
<dbReference type="PROSITE" id="PS50043">
    <property type="entry name" value="HTH_LUXR_2"/>
    <property type="match status" value="1"/>
</dbReference>
<dbReference type="InterPro" id="IPR000792">
    <property type="entry name" value="Tscrpt_reg_LuxR_C"/>
</dbReference>
<sequence>METLREAVREVAGGGSATVVVHGRPGTGRSAVLAEASALARRAGLHVVAPQWPADPHRRRGIASHAIADAARDMPGAPLAVVVDDAQWVDPPSLEGEWVLARHSDDRPLLWVVAGCDPAVLAAGDTPRYELALRPLSTDAVRALLTEAYGEDAGGALVPAAVAATGGNPAVLCAALRRWPAPAPGTDDLVALAEQVGRHHMRVVLTHVPEHVVALVRASTVAYGGFSFDQVCELAGILPPYRERARAELARTGLLDSVVRPRPFHSLVADRVLGLMDEGPRGELYEHAVRLGRRDGVPEQVLGRLVAHTRLTDPWVPAALYTVGALARRSGDNADAVAFLERAVDRGASGALRAKVLLELAVAQLSVAPEAADRGFRRVLAEVTAPDRSTDRLPAADLLTLRGGDHTAAALASAAGRETTAPAERRTLLALRELALETGPVASMPGGAVEAGAPVTAGGTSAGGAEETDTPQTGTPRTADPGSPARACRGESGPAVPELDPAEAAAVAWRHCVAGHGIREARRLAAVALGRSGTGLFAPGLAATRVLAVTEDVDLARGGLERIEAEARRHGVRPAVGQALLNRAELALRTGDLGEARDRLAEAMTEVPRRHWHPRTLPRLTALEALLALESGRPDHAESTLARFVPDRHEYGLGRTQLLFARGVLGLCTGRMADARAHLRECGRILLAVGCTNPGVVPWRSHLAMAQASVDPDAAARLLADDLAAARAWSAPSTVGSVHLWTGLTLTGPRSLRHLRTAVRVLAPSAARARYVQAVAELAAALLDGGRSADGRRLLDDALAASRADGRPVPRAEEVAAHFAALPRTSRARLSAAQLRVALLAAEGRSNKAISEALSVSLRMVELHLTNSYRALGISGRTDLAAILGHAGPGDP</sequence>
<dbReference type="InterPro" id="IPR011990">
    <property type="entry name" value="TPR-like_helical_dom_sf"/>
</dbReference>
<evidence type="ECO:0000313" key="7">
    <source>
        <dbReference type="Proteomes" id="UP001230328"/>
    </source>
</evidence>
<keyword evidence="3" id="KW-0804">Transcription</keyword>